<dbReference type="EMBL" id="MDHN01000045">
    <property type="protein sequence ID" value="OFC68669.1"/>
    <property type="molecule type" value="Genomic_DNA"/>
</dbReference>
<feature type="transmembrane region" description="Helical" evidence="5">
    <location>
        <begin position="89"/>
        <end position="109"/>
    </location>
</feature>
<evidence type="ECO:0000256" key="1">
    <source>
        <dbReference type="ARBA" id="ARBA00004141"/>
    </source>
</evidence>
<evidence type="ECO:0000256" key="6">
    <source>
        <dbReference type="SAM" id="SignalP"/>
    </source>
</evidence>
<feature type="transmembrane region" description="Helical" evidence="5">
    <location>
        <begin position="201"/>
        <end position="223"/>
    </location>
</feature>
<dbReference type="InterPro" id="IPR000620">
    <property type="entry name" value="EamA_dom"/>
</dbReference>
<evidence type="ECO:0000313" key="9">
    <source>
        <dbReference type="Proteomes" id="UP000175691"/>
    </source>
</evidence>
<name>A0A1E7Z550_9ALTE</name>
<feature type="transmembrane region" description="Helical" evidence="5">
    <location>
        <begin position="140"/>
        <end position="161"/>
    </location>
</feature>
<feature type="transmembrane region" description="Helical" evidence="5">
    <location>
        <begin position="256"/>
        <end position="273"/>
    </location>
</feature>
<comment type="caution">
    <text evidence="8">The sequence shown here is derived from an EMBL/GenBank/DDBJ whole genome shotgun (WGS) entry which is preliminary data.</text>
</comment>
<dbReference type="GO" id="GO:0016020">
    <property type="term" value="C:membrane"/>
    <property type="evidence" value="ECO:0007669"/>
    <property type="project" value="UniProtKB-SubCell"/>
</dbReference>
<sequence length="280" mass="29590">MPVSTYLFACLAMIAFAANSLLCRMALVETDIGPATFTFVRLLSGALILSLFIQFKGHKPARQGSWAGAIALFCYAAGFSFAYQHVTTGTGALLLFGAVQITMIGIGFFRGERFSMAQSAGFLIAFCGLVYLVLPGVTAPPLVSASLMILAGVSWGVYSILGKGVAAPLLMTSGNFLRTTPFAVVLFLVMAEPFSMSDPGIIYGVLSGAIASGLGYALWYFVLPELKATNAATLQLSVPVIATFMGWLFLNETITIRIVLASLAIIGGIVLVIKSKRSVN</sequence>
<feature type="transmembrane region" description="Helical" evidence="5">
    <location>
        <begin position="230"/>
        <end position="250"/>
    </location>
</feature>
<dbReference type="AlphaFoldDB" id="A0A1E7Z550"/>
<dbReference type="InterPro" id="IPR037185">
    <property type="entry name" value="EmrE-like"/>
</dbReference>
<reference evidence="8 9" key="1">
    <citation type="submission" date="2016-08" db="EMBL/GenBank/DDBJ databases">
        <authorList>
            <person name="Seilhamer J.J."/>
        </authorList>
    </citation>
    <scope>NUCLEOTIDE SEQUENCE [LARGE SCALE GENOMIC DNA]</scope>
    <source>
        <strain evidence="8 9">KCTC 42603</strain>
    </source>
</reference>
<evidence type="ECO:0000256" key="4">
    <source>
        <dbReference type="ARBA" id="ARBA00023136"/>
    </source>
</evidence>
<dbReference type="PANTHER" id="PTHR32322">
    <property type="entry name" value="INNER MEMBRANE TRANSPORTER"/>
    <property type="match status" value="1"/>
</dbReference>
<feature type="transmembrane region" description="Helical" evidence="5">
    <location>
        <begin position="65"/>
        <end position="83"/>
    </location>
</feature>
<evidence type="ECO:0000313" key="8">
    <source>
        <dbReference type="EMBL" id="OFC68669.1"/>
    </source>
</evidence>
<dbReference type="InterPro" id="IPR050638">
    <property type="entry name" value="AA-Vitamin_Transporters"/>
</dbReference>
<keyword evidence="9" id="KW-1185">Reference proteome</keyword>
<gene>
    <name evidence="8" type="ORF">BFC18_01040</name>
</gene>
<feature type="transmembrane region" description="Helical" evidence="5">
    <location>
        <begin position="168"/>
        <end position="189"/>
    </location>
</feature>
<accession>A0A1E7Z550</accession>
<comment type="subcellular location">
    <subcellularLocation>
        <location evidence="1">Membrane</location>
        <topology evidence="1">Multi-pass membrane protein</topology>
    </subcellularLocation>
</comment>
<protein>
    <recommendedName>
        <fullName evidence="7">EamA domain-containing protein</fullName>
    </recommendedName>
</protein>
<keyword evidence="4 5" id="KW-0472">Membrane</keyword>
<organism evidence="8 9">
    <name type="scientific">Alteromonas confluentis</name>
    <dbReference type="NCBI Taxonomy" id="1656094"/>
    <lineage>
        <taxon>Bacteria</taxon>
        <taxon>Pseudomonadati</taxon>
        <taxon>Pseudomonadota</taxon>
        <taxon>Gammaproteobacteria</taxon>
        <taxon>Alteromonadales</taxon>
        <taxon>Alteromonadaceae</taxon>
        <taxon>Alteromonas/Salinimonas group</taxon>
        <taxon>Alteromonas</taxon>
    </lineage>
</organism>
<feature type="domain" description="EamA" evidence="7">
    <location>
        <begin position="145"/>
        <end position="273"/>
    </location>
</feature>
<keyword evidence="2 5" id="KW-0812">Transmembrane</keyword>
<evidence type="ECO:0000259" key="7">
    <source>
        <dbReference type="Pfam" id="PF00892"/>
    </source>
</evidence>
<feature type="transmembrane region" description="Helical" evidence="5">
    <location>
        <begin position="116"/>
        <end position="134"/>
    </location>
</feature>
<dbReference type="Pfam" id="PF00892">
    <property type="entry name" value="EamA"/>
    <property type="match status" value="2"/>
</dbReference>
<dbReference type="STRING" id="1656094.BFC18_01040"/>
<dbReference type="RefSeq" id="WP_070127708.1">
    <property type="nucleotide sequence ID" value="NZ_MDHN01000045.1"/>
</dbReference>
<keyword evidence="6" id="KW-0732">Signal</keyword>
<evidence type="ECO:0000256" key="2">
    <source>
        <dbReference type="ARBA" id="ARBA00022692"/>
    </source>
</evidence>
<dbReference type="SUPFAM" id="SSF103481">
    <property type="entry name" value="Multidrug resistance efflux transporter EmrE"/>
    <property type="match status" value="2"/>
</dbReference>
<feature type="chain" id="PRO_5009209357" description="EamA domain-containing protein" evidence="6">
    <location>
        <begin position="18"/>
        <end position="280"/>
    </location>
</feature>
<feature type="signal peptide" evidence="6">
    <location>
        <begin position="1"/>
        <end position="17"/>
    </location>
</feature>
<keyword evidence="3 5" id="KW-1133">Transmembrane helix</keyword>
<dbReference type="Proteomes" id="UP000175691">
    <property type="component" value="Unassembled WGS sequence"/>
</dbReference>
<proteinExistence type="predicted"/>
<evidence type="ECO:0000256" key="5">
    <source>
        <dbReference type="SAM" id="Phobius"/>
    </source>
</evidence>
<feature type="transmembrane region" description="Helical" evidence="5">
    <location>
        <begin position="33"/>
        <end position="53"/>
    </location>
</feature>
<dbReference type="OrthoDB" id="321830at2"/>
<evidence type="ECO:0000256" key="3">
    <source>
        <dbReference type="ARBA" id="ARBA00022989"/>
    </source>
</evidence>
<dbReference type="PANTHER" id="PTHR32322:SF9">
    <property type="entry name" value="AMINO-ACID METABOLITE EFFLUX PUMP-RELATED"/>
    <property type="match status" value="1"/>
</dbReference>
<feature type="domain" description="EamA" evidence="7">
    <location>
        <begin position="5"/>
        <end position="133"/>
    </location>
</feature>